<dbReference type="GO" id="GO:0051087">
    <property type="term" value="F:protein-folding chaperone binding"/>
    <property type="evidence" value="ECO:0007669"/>
    <property type="project" value="TreeGrafter"/>
</dbReference>
<reference evidence="13" key="1">
    <citation type="submission" date="2022-03" db="EMBL/GenBank/DDBJ databases">
        <title>A functionally conserved STORR gene fusion in Papaver species that diverged 16.8 million years ago.</title>
        <authorList>
            <person name="Catania T."/>
        </authorList>
    </citation>
    <scope>NUCLEOTIDE SEQUENCE</scope>
    <source>
        <strain evidence="13">S-191538</strain>
    </source>
</reference>
<dbReference type="PANTHER" id="PTHR10721:SF1">
    <property type="entry name" value="MITOCHONDRIAL IMPORT INNER MEMBRANE TRANSLOCASE SUBUNIT TIM44"/>
    <property type="match status" value="1"/>
</dbReference>
<comment type="function">
    <text evidence="8">Essential component of the PAM complex, a complex required for the translocation of transit peptide-containing proteins from the inner membrane into the mitochondrial matrix in an ATP-dependent manner. Recruits mitochondrial HSP70 to drive protein translocation into the matrix using ATP as an energy source.</text>
</comment>
<dbReference type="SMART" id="SM00978">
    <property type="entry name" value="Tim44"/>
    <property type="match status" value="1"/>
</dbReference>
<evidence type="ECO:0000256" key="6">
    <source>
        <dbReference type="ARBA" id="ARBA00023128"/>
    </source>
</evidence>
<dbReference type="InterPro" id="IPR007379">
    <property type="entry name" value="Tim44-like_dom"/>
</dbReference>
<dbReference type="AlphaFoldDB" id="A0AA41SBB7"/>
<dbReference type="GO" id="GO:0006626">
    <property type="term" value="P:protein targeting to mitochondrion"/>
    <property type="evidence" value="ECO:0007669"/>
    <property type="project" value="UniProtKB-ARBA"/>
</dbReference>
<dbReference type="EMBL" id="JAJJMA010137911">
    <property type="protein sequence ID" value="MCL7033751.1"/>
    <property type="molecule type" value="Genomic_DNA"/>
</dbReference>
<feature type="coiled-coil region" evidence="10">
    <location>
        <begin position="64"/>
        <end position="91"/>
    </location>
</feature>
<comment type="similarity">
    <text evidence="2">Belongs to the Tim44 family.</text>
</comment>
<organism evidence="13 14">
    <name type="scientific">Papaver nudicaule</name>
    <name type="common">Iceland poppy</name>
    <dbReference type="NCBI Taxonomy" id="74823"/>
    <lineage>
        <taxon>Eukaryota</taxon>
        <taxon>Viridiplantae</taxon>
        <taxon>Streptophyta</taxon>
        <taxon>Embryophyta</taxon>
        <taxon>Tracheophyta</taxon>
        <taxon>Spermatophyta</taxon>
        <taxon>Magnoliopsida</taxon>
        <taxon>Ranunculales</taxon>
        <taxon>Papaveraceae</taxon>
        <taxon>Papaveroideae</taxon>
        <taxon>Papaver</taxon>
    </lineage>
</organism>
<dbReference type="GO" id="GO:0030150">
    <property type="term" value="P:protein import into mitochondrial matrix"/>
    <property type="evidence" value="ECO:0007669"/>
    <property type="project" value="TreeGrafter"/>
</dbReference>
<evidence type="ECO:0000256" key="10">
    <source>
        <dbReference type="SAM" id="Coils"/>
    </source>
</evidence>
<dbReference type="Pfam" id="PF04280">
    <property type="entry name" value="Tim44"/>
    <property type="match status" value="1"/>
</dbReference>
<evidence type="ECO:0000256" key="2">
    <source>
        <dbReference type="ARBA" id="ARBA00009597"/>
    </source>
</evidence>
<evidence type="ECO:0000256" key="4">
    <source>
        <dbReference type="ARBA" id="ARBA00022946"/>
    </source>
</evidence>
<feature type="compositionally biased region" description="Low complexity" evidence="11">
    <location>
        <begin position="140"/>
        <end position="153"/>
    </location>
</feature>
<evidence type="ECO:0000256" key="8">
    <source>
        <dbReference type="ARBA" id="ARBA00057148"/>
    </source>
</evidence>
<name>A0AA41SBB7_PAPNU</name>
<evidence type="ECO:0000256" key="1">
    <source>
        <dbReference type="ARBA" id="ARBA00004273"/>
    </source>
</evidence>
<dbReference type="InterPro" id="IPR039544">
    <property type="entry name" value="Tim44-like"/>
</dbReference>
<proteinExistence type="inferred from homology"/>
<evidence type="ECO:0000256" key="11">
    <source>
        <dbReference type="SAM" id="MobiDB-lite"/>
    </source>
</evidence>
<evidence type="ECO:0000256" key="7">
    <source>
        <dbReference type="ARBA" id="ARBA00023136"/>
    </source>
</evidence>
<evidence type="ECO:0000259" key="12">
    <source>
        <dbReference type="SMART" id="SM00978"/>
    </source>
</evidence>
<evidence type="ECO:0000256" key="3">
    <source>
        <dbReference type="ARBA" id="ARBA00022792"/>
    </source>
</evidence>
<keyword evidence="4" id="KW-0809">Transit peptide</keyword>
<evidence type="ECO:0000313" key="14">
    <source>
        <dbReference type="Proteomes" id="UP001177140"/>
    </source>
</evidence>
<evidence type="ECO:0000256" key="5">
    <source>
        <dbReference type="ARBA" id="ARBA00023054"/>
    </source>
</evidence>
<accession>A0AA41SBB7</accession>
<comment type="caution">
    <text evidence="13">The sequence shown here is derived from an EMBL/GenBank/DDBJ whole genome shotgun (WGS) entry which is preliminary data.</text>
</comment>
<keyword evidence="7" id="KW-0472">Membrane</keyword>
<keyword evidence="6" id="KW-0496">Mitochondrion</keyword>
<feature type="domain" description="Tim44-like" evidence="12">
    <location>
        <begin position="326"/>
        <end position="478"/>
    </location>
</feature>
<dbReference type="PANTHER" id="PTHR10721">
    <property type="entry name" value="MITOCHONDRIAL IMPORT INNER MEMBRANE TRANSLOCASE SUBUNIT TIM44"/>
    <property type="match status" value="1"/>
</dbReference>
<sequence>MGSRKLVRDLFLAKQLLFPLQSRQVVGTRLRLVSSNGLLGSRRYSVFNEFSEKVKGEVQSNPDIQKSIKQLKEKAGEIKEAKEELKVRTKQTTEKLYKSVDGVWTEAEATAKKVSANVKEKFSAATEEVKETLGLGKQDSSGSSTNTSANTGAHVKDEKNTASGEAKSHNAESGDSQQSYFYRFKATVSSAAPTISSAFQKIKETKVLDIAKQGYAIVKDELSGKPTKRRHMQHEASPYPKGEISTKTDIVIVPTKQSRWGKKWEAFKEKMQGNPVVKRISGISEPVVIKSQELAEDVREAWETSDHPVVHKIQDMNETVFGETHAALSFKEIRRRDPSFSLPDFVAEVQEMIRPTLNAYFKGDVETLKKCCSPEVIERCKAEKQAYESQGMYFSNKILHISDVEVHETKLMENSPIIIVVFQTQQIYCVMDKEGSVTEGGKDTIQTVLYQWAMQQVDVDDQEEGALYPIWRLRETQQLGMKALI</sequence>
<dbReference type="Proteomes" id="UP001177140">
    <property type="component" value="Unassembled WGS sequence"/>
</dbReference>
<feature type="compositionally biased region" description="Basic and acidic residues" evidence="11">
    <location>
        <begin position="154"/>
        <end position="172"/>
    </location>
</feature>
<dbReference type="InterPro" id="IPR032710">
    <property type="entry name" value="NTF2-like_dom_sf"/>
</dbReference>
<feature type="region of interest" description="Disordered" evidence="11">
    <location>
        <begin position="131"/>
        <end position="174"/>
    </location>
</feature>
<keyword evidence="14" id="KW-1185">Reference proteome</keyword>
<keyword evidence="3" id="KW-0999">Mitochondrion inner membrane</keyword>
<dbReference type="SUPFAM" id="SSF54427">
    <property type="entry name" value="NTF2-like"/>
    <property type="match status" value="1"/>
</dbReference>
<gene>
    <name evidence="13" type="ORF">MKW94_000740</name>
</gene>
<comment type="subunit">
    <text evidence="9">Probable component of the PAM complex at least composed of a mitochondrial HSP70 protein, TIMM44 and TIMM14. The complex interacts with the TIMM23 component of the TIM17:23 complex.</text>
</comment>
<comment type="subcellular location">
    <subcellularLocation>
        <location evidence="1">Mitochondrion inner membrane</location>
    </subcellularLocation>
</comment>
<keyword evidence="5 10" id="KW-0175">Coiled coil</keyword>
<dbReference type="FunFam" id="3.10.450.240:FF:000005">
    <property type="entry name" value="Mitochondrial import inner membrane translocase subunit TIM44-2"/>
    <property type="match status" value="1"/>
</dbReference>
<protein>
    <recommendedName>
        <fullName evidence="12">Tim44-like domain-containing protein</fullName>
    </recommendedName>
</protein>
<evidence type="ECO:0000256" key="9">
    <source>
        <dbReference type="ARBA" id="ARBA00063640"/>
    </source>
</evidence>
<dbReference type="GO" id="GO:0015462">
    <property type="term" value="F:ABC-type protein transporter activity"/>
    <property type="evidence" value="ECO:0007669"/>
    <property type="project" value="UniProtKB-ARBA"/>
</dbReference>
<evidence type="ECO:0000313" key="13">
    <source>
        <dbReference type="EMBL" id="MCL7033751.1"/>
    </source>
</evidence>
<dbReference type="Gene3D" id="3.10.450.240">
    <property type="match status" value="1"/>
</dbReference>
<dbReference type="GO" id="GO:0005744">
    <property type="term" value="C:TIM23 mitochondrial import inner membrane translocase complex"/>
    <property type="evidence" value="ECO:0007669"/>
    <property type="project" value="UniProtKB-ARBA"/>
</dbReference>